<reference evidence="2 3" key="1">
    <citation type="submission" date="2022-03" db="EMBL/GenBank/DDBJ databases">
        <title>Parabacteroides sp. nov. isolated from swine feces.</title>
        <authorList>
            <person name="Bak J.E."/>
        </authorList>
    </citation>
    <scope>NUCLEOTIDE SEQUENCE [LARGE SCALE GENOMIC DNA]</scope>
    <source>
        <strain evidence="2 3">AGMB00274</strain>
    </source>
</reference>
<sequence>MKVKIITKQTTHAMKKLLLLIVLMVSCSLGTYAQGKMTDVVYLKDGSIIRGTIVEQILGKSLKIETADGSVYNYPIDQVEKIAKERVVKKKSIFGEETENTPPFPYKGNDYAITGFRGMIDVGYIAGAIKGPELGVSLGYQINNYLFVGAGAGVQYATDLETINIPVFADVRGNLMTGSILPFVALRIGYGKLIDSSLDGGFYCHPFAGVKFMVTPKNATTLAIGWSTNKYETSYMDVHFKTSLNALTLKLGYEF</sequence>
<evidence type="ECO:0008006" key="4">
    <source>
        <dbReference type="Google" id="ProtNLM"/>
    </source>
</evidence>
<accession>A0ABT0C4Z4</accession>
<dbReference type="RefSeq" id="WP_243326434.1">
    <property type="nucleotide sequence ID" value="NZ_JAKZMM010000054.1"/>
</dbReference>
<dbReference type="PROSITE" id="PS51257">
    <property type="entry name" value="PROKAR_LIPOPROTEIN"/>
    <property type="match status" value="1"/>
</dbReference>
<feature type="chain" id="PRO_5046780455" description="Outer membrane protein beta-barrel domain-containing protein" evidence="1">
    <location>
        <begin position="34"/>
        <end position="255"/>
    </location>
</feature>
<protein>
    <recommendedName>
        <fullName evidence="4">Outer membrane protein beta-barrel domain-containing protein</fullName>
    </recommendedName>
</protein>
<gene>
    <name evidence="2" type="ORF">MUN53_15910</name>
</gene>
<comment type="caution">
    <text evidence="2">The sequence shown here is derived from an EMBL/GenBank/DDBJ whole genome shotgun (WGS) entry which is preliminary data.</text>
</comment>
<dbReference type="SUPFAM" id="SSF56925">
    <property type="entry name" value="OMPA-like"/>
    <property type="match status" value="1"/>
</dbReference>
<feature type="signal peptide" evidence="1">
    <location>
        <begin position="1"/>
        <end position="33"/>
    </location>
</feature>
<keyword evidence="1" id="KW-0732">Signal</keyword>
<proteinExistence type="predicted"/>
<organism evidence="2 3">
    <name type="scientific">Parabacteroides faecalis</name>
    <dbReference type="NCBI Taxonomy" id="2924040"/>
    <lineage>
        <taxon>Bacteria</taxon>
        <taxon>Pseudomonadati</taxon>
        <taxon>Bacteroidota</taxon>
        <taxon>Bacteroidia</taxon>
        <taxon>Bacteroidales</taxon>
        <taxon>Tannerellaceae</taxon>
        <taxon>Parabacteroides</taxon>
    </lineage>
</organism>
<dbReference type="Proteomes" id="UP001165444">
    <property type="component" value="Unassembled WGS sequence"/>
</dbReference>
<evidence type="ECO:0000313" key="3">
    <source>
        <dbReference type="Proteomes" id="UP001165444"/>
    </source>
</evidence>
<evidence type="ECO:0000313" key="2">
    <source>
        <dbReference type="EMBL" id="MCJ2382074.1"/>
    </source>
</evidence>
<dbReference type="EMBL" id="JAKZMM010000054">
    <property type="protein sequence ID" value="MCJ2382074.1"/>
    <property type="molecule type" value="Genomic_DNA"/>
</dbReference>
<keyword evidence="3" id="KW-1185">Reference proteome</keyword>
<evidence type="ECO:0000256" key="1">
    <source>
        <dbReference type="SAM" id="SignalP"/>
    </source>
</evidence>
<name>A0ABT0C4Z4_9BACT</name>
<dbReference type="InterPro" id="IPR011250">
    <property type="entry name" value="OMP/PagP_B-barrel"/>
</dbReference>